<dbReference type="Pfam" id="PF03663">
    <property type="entry name" value="Glyco_hydro_76"/>
    <property type="match status" value="1"/>
</dbReference>
<evidence type="ECO:0000256" key="1">
    <source>
        <dbReference type="ARBA" id="ARBA00001452"/>
    </source>
</evidence>
<feature type="compositionally biased region" description="Polar residues" evidence="10">
    <location>
        <begin position="532"/>
        <end position="546"/>
    </location>
</feature>
<evidence type="ECO:0000256" key="12">
    <source>
        <dbReference type="SAM" id="SignalP"/>
    </source>
</evidence>
<protein>
    <recommendedName>
        <fullName evidence="4">mannan endo-1,6-alpha-mannosidase</fullName>
        <ecNumber evidence="4">3.2.1.101</ecNumber>
    </recommendedName>
</protein>
<evidence type="ECO:0000256" key="11">
    <source>
        <dbReference type="SAM" id="Phobius"/>
    </source>
</evidence>
<accession>A0A8K0TEV0</accession>
<evidence type="ECO:0000313" key="14">
    <source>
        <dbReference type="Proteomes" id="UP000813385"/>
    </source>
</evidence>
<comment type="similarity">
    <text evidence="3">Belongs to the glycosyl hydrolase 76 family.</text>
</comment>
<keyword evidence="11" id="KW-0812">Transmembrane</keyword>
<dbReference type="GO" id="GO:0008496">
    <property type="term" value="F:mannan endo-1,6-alpha-mannosidase activity"/>
    <property type="evidence" value="ECO:0007669"/>
    <property type="project" value="UniProtKB-EC"/>
</dbReference>
<keyword evidence="7 11" id="KW-0472">Membrane</keyword>
<dbReference type="InterPro" id="IPR014480">
    <property type="entry name" value="Mannan-1_6-alpha_mannosidase"/>
</dbReference>
<feature type="region of interest" description="Disordered" evidence="10">
    <location>
        <begin position="402"/>
        <end position="430"/>
    </location>
</feature>
<evidence type="ECO:0000256" key="3">
    <source>
        <dbReference type="ARBA" id="ARBA00009699"/>
    </source>
</evidence>
<evidence type="ECO:0000256" key="4">
    <source>
        <dbReference type="ARBA" id="ARBA00012350"/>
    </source>
</evidence>
<comment type="catalytic activity">
    <reaction evidence="1">
        <text>Random hydrolysis of (1-&gt;6)-alpha-D-mannosidic linkages in unbranched (1-&gt;6)-mannans.</text>
        <dbReference type="EC" id="3.2.1.101"/>
    </reaction>
</comment>
<keyword evidence="11" id="KW-1133">Transmembrane helix</keyword>
<dbReference type="PANTHER" id="PTHR12145:SF36">
    <property type="entry name" value="MANNAN ENDO-1,6-ALPHA-MANNOSIDASE DCW1"/>
    <property type="match status" value="1"/>
</dbReference>
<evidence type="ECO:0000256" key="6">
    <source>
        <dbReference type="ARBA" id="ARBA00022801"/>
    </source>
</evidence>
<feature type="signal peptide" evidence="12">
    <location>
        <begin position="1"/>
        <end position="29"/>
    </location>
</feature>
<reference evidence="13" key="1">
    <citation type="journal article" date="2021" name="Nat. Commun.">
        <title>Genetic determinants of endophytism in the Arabidopsis root mycobiome.</title>
        <authorList>
            <person name="Mesny F."/>
            <person name="Miyauchi S."/>
            <person name="Thiergart T."/>
            <person name="Pickel B."/>
            <person name="Atanasova L."/>
            <person name="Karlsson M."/>
            <person name="Huettel B."/>
            <person name="Barry K.W."/>
            <person name="Haridas S."/>
            <person name="Chen C."/>
            <person name="Bauer D."/>
            <person name="Andreopoulos W."/>
            <person name="Pangilinan J."/>
            <person name="LaButti K."/>
            <person name="Riley R."/>
            <person name="Lipzen A."/>
            <person name="Clum A."/>
            <person name="Drula E."/>
            <person name="Henrissat B."/>
            <person name="Kohler A."/>
            <person name="Grigoriev I.V."/>
            <person name="Martin F.M."/>
            <person name="Hacquard S."/>
        </authorList>
    </citation>
    <scope>NUCLEOTIDE SEQUENCE</scope>
    <source>
        <strain evidence="13">MPI-CAGE-AT-0016</strain>
    </source>
</reference>
<evidence type="ECO:0000256" key="2">
    <source>
        <dbReference type="ARBA" id="ARBA00004308"/>
    </source>
</evidence>
<dbReference type="EMBL" id="JAGPXD010000003">
    <property type="protein sequence ID" value="KAH7362270.1"/>
    <property type="molecule type" value="Genomic_DNA"/>
</dbReference>
<keyword evidence="8" id="KW-0325">Glycoprotein</keyword>
<dbReference type="PANTHER" id="PTHR12145">
    <property type="entry name" value="MANNAN ENDO-1,6-ALPHA-MANNOSIDASE DCW1"/>
    <property type="match status" value="1"/>
</dbReference>
<comment type="caution">
    <text evidence="13">The sequence shown here is derived from an EMBL/GenBank/DDBJ whole genome shotgun (WGS) entry which is preliminary data.</text>
</comment>
<dbReference type="AlphaFoldDB" id="A0A8K0TEV0"/>
<dbReference type="OrthoDB" id="4187847at2759"/>
<keyword evidence="5 12" id="KW-0732">Signal</keyword>
<dbReference type="Proteomes" id="UP000813385">
    <property type="component" value="Unassembled WGS sequence"/>
</dbReference>
<feature type="transmembrane region" description="Helical" evidence="11">
    <location>
        <begin position="440"/>
        <end position="463"/>
    </location>
</feature>
<evidence type="ECO:0000256" key="10">
    <source>
        <dbReference type="SAM" id="MobiDB-lite"/>
    </source>
</evidence>
<dbReference type="GO" id="GO:0012505">
    <property type="term" value="C:endomembrane system"/>
    <property type="evidence" value="ECO:0007669"/>
    <property type="project" value="UniProtKB-SubCell"/>
</dbReference>
<dbReference type="Gene3D" id="1.50.10.20">
    <property type="match status" value="1"/>
</dbReference>
<evidence type="ECO:0000313" key="13">
    <source>
        <dbReference type="EMBL" id="KAH7362270.1"/>
    </source>
</evidence>
<feature type="compositionally biased region" description="Basic and acidic residues" evidence="10">
    <location>
        <begin position="494"/>
        <end position="505"/>
    </location>
</feature>
<gene>
    <name evidence="13" type="ORF">B0T11DRAFT_240992</name>
</gene>
<dbReference type="EC" id="3.2.1.101" evidence="4"/>
<keyword evidence="6 13" id="KW-0378">Hydrolase</keyword>
<comment type="subcellular location">
    <subcellularLocation>
        <location evidence="2">Endomembrane system</location>
    </subcellularLocation>
</comment>
<name>A0A8K0TEV0_9PEZI</name>
<feature type="chain" id="PRO_5035430032" description="mannan endo-1,6-alpha-mannosidase" evidence="12">
    <location>
        <begin position="30"/>
        <end position="605"/>
    </location>
</feature>
<keyword evidence="14" id="KW-1185">Reference proteome</keyword>
<dbReference type="InterPro" id="IPR005198">
    <property type="entry name" value="Glyco_hydro_76"/>
</dbReference>
<dbReference type="GO" id="GO:0009272">
    <property type="term" value="P:fungal-type cell wall biogenesis"/>
    <property type="evidence" value="ECO:0007669"/>
    <property type="project" value="TreeGrafter"/>
</dbReference>
<dbReference type="SUPFAM" id="SSF48208">
    <property type="entry name" value="Six-hairpin glycosidases"/>
    <property type="match status" value="1"/>
</dbReference>
<dbReference type="InterPro" id="IPR008928">
    <property type="entry name" value="6-hairpin_glycosidase_sf"/>
</dbReference>
<proteinExistence type="inferred from homology"/>
<dbReference type="GO" id="GO:0016052">
    <property type="term" value="P:carbohydrate catabolic process"/>
    <property type="evidence" value="ECO:0007669"/>
    <property type="project" value="InterPro"/>
</dbReference>
<organism evidence="13 14">
    <name type="scientific">Plectosphaerella cucumerina</name>
    <dbReference type="NCBI Taxonomy" id="40658"/>
    <lineage>
        <taxon>Eukaryota</taxon>
        <taxon>Fungi</taxon>
        <taxon>Dikarya</taxon>
        <taxon>Ascomycota</taxon>
        <taxon>Pezizomycotina</taxon>
        <taxon>Sordariomycetes</taxon>
        <taxon>Hypocreomycetidae</taxon>
        <taxon>Glomerellales</taxon>
        <taxon>Plectosphaerellaceae</taxon>
        <taxon>Plectosphaerella</taxon>
    </lineage>
</organism>
<feature type="region of interest" description="Disordered" evidence="10">
    <location>
        <begin position="494"/>
        <end position="605"/>
    </location>
</feature>
<keyword evidence="9" id="KW-0326">Glycosidase</keyword>
<evidence type="ECO:0000256" key="7">
    <source>
        <dbReference type="ARBA" id="ARBA00023136"/>
    </source>
</evidence>
<sequence>MSKVSDVPPWTSTRCFAMLLALLSRLSMAYDLDITSTNSVKTIARSMAEDLMNFYKGDQPGQVPGLLPDPYYWWEAGALMGSMIDYWYYTGDDKWNDVVIQALMHQVGEYNAYMPENQTLTEGNDDQGFWGLAVMSAAEQNFPNPPADQPQYLTLAQGVFNTQAARWDTQHCNGGLRWQIFTWNKGYDYKNTISQGCFFALAARLALYTGNSSYADWAERAWDWTRAINFIDDRYYVFDGAHITTNCTNRVPYQWTYNAGVFINGASAMYNLTGSDLWKERLVGLVNGSDVFFVGPERNIMQEVACETVELCNTDQKSFKAYLSRWLAATTRWAPFLADRIMQKLQPSSVAAAQQCTGGDNGRMCGLKWTENGTWDGTTGVGQQMMAMQIVLSNLVGQSRDAVTQRSGGTSKGDPSAGGEEMGRNDPDPLDFSEITAGSIAGASILTALLLIGWITLIVWMFMDETSEKPLKQRFFDFRSSVLNGGGLVALVREKGDSVDEKGKSPESVSTTDEEMPKTGLDVATPAPVRQKQLNSRRALATNSKNSSDRRPTISERAMSGGSGSGIGSEASTSYGQPPPNQRRLRRVDRSRNLGSGTKLGCNIY</sequence>
<dbReference type="FunFam" id="1.50.10.20:FF:000006">
    <property type="entry name" value="Mannan endo-1,6-alpha-mannosidase"/>
    <property type="match status" value="1"/>
</dbReference>
<evidence type="ECO:0000256" key="9">
    <source>
        <dbReference type="ARBA" id="ARBA00023295"/>
    </source>
</evidence>
<evidence type="ECO:0000256" key="8">
    <source>
        <dbReference type="ARBA" id="ARBA00023180"/>
    </source>
</evidence>
<evidence type="ECO:0000256" key="5">
    <source>
        <dbReference type="ARBA" id="ARBA00022729"/>
    </source>
</evidence>